<evidence type="ECO:0000256" key="3">
    <source>
        <dbReference type="ARBA" id="ARBA00022448"/>
    </source>
</evidence>
<dbReference type="GO" id="GO:0031966">
    <property type="term" value="C:mitochondrial membrane"/>
    <property type="evidence" value="ECO:0007669"/>
    <property type="project" value="UniProtKB-SubCell"/>
</dbReference>
<keyword evidence="4 9" id="KW-0812">Transmembrane</keyword>
<dbReference type="GO" id="GO:0006839">
    <property type="term" value="P:mitochondrial transport"/>
    <property type="evidence" value="ECO:0007669"/>
    <property type="project" value="TreeGrafter"/>
</dbReference>
<evidence type="ECO:0000256" key="5">
    <source>
        <dbReference type="ARBA" id="ARBA00022737"/>
    </source>
</evidence>
<dbReference type="InterPro" id="IPR002067">
    <property type="entry name" value="MCP"/>
</dbReference>
<evidence type="ECO:0000256" key="4">
    <source>
        <dbReference type="ARBA" id="ARBA00022692"/>
    </source>
</evidence>
<evidence type="ECO:0000313" key="12">
    <source>
        <dbReference type="EMBL" id="KAI7789792.1"/>
    </source>
</evidence>
<evidence type="ECO:0000256" key="10">
    <source>
        <dbReference type="RuleBase" id="RU000488"/>
    </source>
</evidence>
<dbReference type="PANTHER" id="PTHR45624:SF23">
    <property type="entry name" value="MITOCHONDRIAL CARNITINE_ACYLCARNITINE CARRIER PROTEIN ISOFORM X1"/>
    <property type="match status" value="1"/>
</dbReference>
<keyword evidence="13" id="KW-1185">Reference proteome</keyword>
<dbReference type="GO" id="GO:0015227">
    <property type="term" value="F:O-acyl-L-carnitine transmembrane transporter activity"/>
    <property type="evidence" value="ECO:0007669"/>
    <property type="project" value="TreeGrafter"/>
</dbReference>
<sequence>MTAVESDRRVSPLKNFVAGGVGGVCLLFVGHPLDTIKVRLQTQHTALYRGTYDCFRKTVYKEGIFGLYKGMGAPLAGVTPMMAMNFFGFGLGKEFLQSDPTTPLTYAQIYLAGMLAGVFTTVIVAPGERIKCLLQIQSSARHMKYAGPVDCALRLYKQQGLCSVYKGTVLTLIRDVPSNGLYFLTYEYLKNVLTPEGESVHQLSTWRILLAGGTAGVLNWLIALPADVLKSKYQTDADGRFQGLRDVLRTLLQKEGPRGLYKGLSAVMLRAFPANAACFLGYEVALKCFNYVAPDL</sequence>
<keyword evidence="7" id="KW-0496">Mitochondrion</keyword>
<dbReference type="InterPro" id="IPR018108">
    <property type="entry name" value="MCP_transmembrane"/>
</dbReference>
<comment type="subcellular location">
    <subcellularLocation>
        <location evidence="1">Mitochondrion membrane</location>
        <topology evidence="1">Multi-pass membrane protein</topology>
    </subcellularLocation>
</comment>
<dbReference type="PROSITE" id="PS50920">
    <property type="entry name" value="SOLCAR"/>
    <property type="match status" value="3"/>
</dbReference>
<evidence type="ECO:0000256" key="8">
    <source>
        <dbReference type="ARBA" id="ARBA00023136"/>
    </source>
</evidence>
<dbReference type="Gene3D" id="1.50.40.10">
    <property type="entry name" value="Mitochondrial carrier domain"/>
    <property type="match status" value="2"/>
</dbReference>
<organism evidence="12 13">
    <name type="scientific">Triplophysa rosa</name>
    <name type="common">Cave loach</name>
    <dbReference type="NCBI Taxonomy" id="992332"/>
    <lineage>
        <taxon>Eukaryota</taxon>
        <taxon>Metazoa</taxon>
        <taxon>Chordata</taxon>
        <taxon>Craniata</taxon>
        <taxon>Vertebrata</taxon>
        <taxon>Euteleostomi</taxon>
        <taxon>Actinopterygii</taxon>
        <taxon>Neopterygii</taxon>
        <taxon>Teleostei</taxon>
        <taxon>Ostariophysi</taxon>
        <taxon>Cypriniformes</taxon>
        <taxon>Nemacheilidae</taxon>
        <taxon>Triplophysa</taxon>
    </lineage>
</organism>
<keyword evidence="6 11" id="KW-1133">Transmembrane helix</keyword>
<dbReference type="PANTHER" id="PTHR45624">
    <property type="entry name" value="MITOCHONDRIAL BASIC AMINO ACIDS TRANSPORTER-RELATED"/>
    <property type="match status" value="1"/>
</dbReference>
<dbReference type="GO" id="GO:1902603">
    <property type="term" value="P:carnitine transmembrane transport"/>
    <property type="evidence" value="ECO:0007669"/>
    <property type="project" value="TreeGrafter"/>
</dbReference>
<feature type="repeat" description="Solcar" evidence="9">
    <location>
        <begin position="203"/>
        <end position="288"/>
    </location>
</feature>
<dbReference type="InterPro" id="IPR050567">
    <property type="entry name" value="Mitochondrial_Carrier"/>
</dbReference>
<protein>
    <submittedName>
        <fullName evidence="12">Mitochondrial carnitine/acylcarnitine carrier protein</fullName>
    </submittedName>
</protein>
<feature type="transmembrane region" description="Helical" evidence="11">
    <location>
        <begin position="107"/>
        <end position="125"/>
    </location>
</feature>
<evidence type="ECO:0000256" key="6">
    <source>
        <dbReference type="ARBA" id="ARBA00022989"/>
    </source>
</evidence>
<dbReference type="Pfam" id="PF00153">
    <property type="entry name" value="Mito_carr"/>
    <property type="match status" value="3"/>
</dbReference>
<evidence type="ECO:0000256" key="11">
    <source>
        <dbReference type="SAM" id="Phobius"/>
    </source>
</evidence>
<dbReference type="AlphaFoldDB" id="A0A9W7T366"/>
<gene>
    <name evidence="12" type="ORF">IRJ41_013696</name>
</gene>
<evidence type="ECO:0000256" key="1">
    <source>
        <dbReference type="ARBA" id="ARBA00004225"/>
    </source>
</evidence>
<comment type="similarity">
    <text evidence="2 10">Belongs to the mitochondrial carrier (TC 2.A.29) family.</text>
</comment>
<evidence type="ECO:0000256" key="9">
    <source>
        <dbReference type="PROSITE-ProRule" id="PRU00282"/>
    </source>
</evidence>
<reference evidence="12" key="1">
    <citation type="submission" date="2021-02" db="EMBL/GenBank/DDBJ databases">
        <title>Comparative genomics reveals that relaxation of natural selection precedes convergent phenotypic evolution of cavefish.</title>
        <authorList>
            <person name="Peng Z."/>
        </authorList>
    </citation>
    <scope>NUCLEOTIDE SEQUENCE</scope>
    <source>
        <tissue evidence="12">Muscle</tissue>
    </source>
</reference>
<feature type="transmembrane region" description="Helical" evidence="11">
    <location>
        <begin position="66"/>
        <end position="87"/>
    </location>
</feature>
<feature type="repeat" description="Solcar" evidence="9">
    <location>
        <begin position="10"/>
        <end position="95"/>
    </location>
</feature>
<dbReference type="EMBL" id="JAFHDT010000346">
    <property type="protein sequence ID" value="KAI7789792.1"/>
    <property type="molecule type" value="Genomic_DNA"/>
</dbReference>
<name>A0A9W7T366_TRIRA</name>
<comment type="caution">
    <text evidence="12">The sequence shown here is derived from an EMBL/GenBank/DDBJ whole genome shotgun (WGS) entry which is preliminary data.</text>
</comment>
<evidence type="ECO:0000256" key="2">
    <source>
        <dbReference type="ARBA" id="ARBA00006375"/>
    </source>
</evidence>
<dbReference type="SUPFAM" id="SSF103506">
    <property type="entry name" value="Mitochondrial carrier"/>
    <property type="match status" value="1"/>
</dbReference>
<dbReference type="InterPro" id="IPR023395">
    <property type="entry name" value="MCP_dom_sf"/>
</dbReference>
<proteinExistence type="inferred from homology"/>
<feature type="repeat" description="Solcar" evidence="9">
    <location>
        <begin position="104"/>
        <end position="192"/>
    </location>
</feature>
<keyword evidence="5" id="KW-0677">Repeat</keyword>
<evidence type="ECO:0000313" key="13">
    <source>
        <dbReference type="Proteomes" id="UP001059041"/>
    </source>
</evidence>
<dbReference type="Proteomes" id="UP001059041">
    <property type="component" value="Unassembled WGS sequence"/>
</dbReference>
<keyword evidence="3 10" id="KW-0813">Transport</keyword>
<accession>A0A9W7T366</accession>
<keyword evidence="8 9" id="KW-0472">Membrane</keyword>
<dbReference type="PRINTS" id="PR00926">
    <property type="entry name" value="MITOCARRIER"/>
</dbReference>
<evidence type="ECO:0000256" key="7">
    <source>
        <dbReference type="ARBA" id="ARBA00023128"/>
    </source>
</evidence>